<feature type="region of interest" description="Disordered" evidence="1">
    <location>
        <begin position="396"/>
        <end position="425"/>
    </location>
</feature>
<feature type="compositionally biased region" description="Acidic residues" evidence="1">
    <location>
        <begin position="501"/>
        <end position="513"/>
    </location>
</feature>
<gene>
    <name evidence="3" type="ORF">D5F01_LYC02076</name>
</gene>
<keyword evidence="2" id="KW-1133">Transmembrane helix</keyword>
<proteinExistence type="predicted"/>
<feature type="region of interest" description="Disordered" evidence="1">
    <location>
        <begin position="475"/>
        <end position="513"/>
    </location>
</feature>
<feature type="transmembrane region" description="Helical" evidence="2">
    <location>
        <begin position="162"/>
        <end position="183"/>
    </location>
</feature>
<comment type="caution">
    <text evidence="3">The sequence shown here is derived from an EMBL/GenBank/DDBJ whole genome shotgun (WGS) entry which is preliminary data.</text>
</comment>
<evidence type="ECO:0000256" key="1">
    <source>
        <dbReference type="SAM" id="MobiDB-lite"/>
    </source>
</evidence>
<feature type="compositionally biased region" description="Pro residues" evidence="1">
    <location>
        <begin position="402"/>
        <end position="418"/>
    </location>
</feature>
<evidence type="ECO:0000256" key="2">
    <source>
        <dbReference type="SAM" id="Phobius"/>
    </source>
</evidence>
<accession>A0A6G0J7U1</accession>
<evidence type="ECO:0000313" key="4">
    <source>
        <dbReference type="Proteomes" id="UP000424527"/>
    </source>
</evidence>
<keyword evidence="2" id="KW-0812">Transmembrane</keyword>
<dbReference type="EMBL" id="REGW02000002">
    <property type="protein sequence ID" value="KAE8299664.1"/>
    <property type="molecule type" value="Genomic_DNA"/>
</dbReference>
<dbReference type="AlphaFoldDB" id="A0A6G0J7U1"/>
<evidence type="ECO:0000313" key="3">
    <source>
        <dbReference type="EMBL" id="KAE8299664.1"/>
    </source>
</evidence>
<keyword evidence="2" id="KW-0472">Membrane</keyword>
<protein>
    <submittedName>
        <fullName evidence="3">Uncharacterized protein</fullName>
    </submittedName>
</protein>
<reference evidence="3 4" key="1">
    <citation type="submission" date="2019-07" db="EMBL/GenBank/DDBJ databases">
        <title>Chromosome genome assembly for large yellow croaker.</title>
        <authorList>
            <person name="Xiao S."/>
        </authorList>
    </citation>
    <scope>NUCLEOTIDE SEQUENCE [LARGE SCALE GENOMIC DNA]</scope>
    <source>
        <strain evidence="3">JMULYC20181020</strain>
        <tissue evidence="3">Muscle</tissue>
    </source>
</reference>
<keyword evidence="4" id="KW-1185">Reference proteome</keyword>
<name>A0A6G0J7U1_LARCR</name>
<sequence length="513" mass="56513">MHCLQHYKDEYDTHGSQVVWKKTKDEWIRAYPPGVGCAKVILGHGMSRRKEVLGKTVPFVADPTIIIAEGHAFRKSLCEGKETTGYEWLGPNRIYNNGTCHSPAEHWMHCGSGKERHECTWIERAGMAVKGVATAAIEEATEIIEEGVGVIKGWIANLLAQLWPYLLMLVGLVIAGAIVAALVKGGAKAITCPRKKSAKKEEGKKPLLWKGEEQDSNGAGCIRCGLTLDQAKILWDVTPALWCTECYVGHFPIQSARGIMSRKDGLYTPMIVPELPMDLESRAEVVWNSLKAESGRTAVVTEYPNGIHYPVYTKMWEFPGGERVSTAHLTDGRFVAVGPRLPPLRTATGNNHGPTKPVTRAVETQTEWMVWCWEDRAGEISEIEPMAVDNLAVEANPDIEPEPPQQPPSIPTTPPEEPPTLQREDPVSKAYQEVKEQADARVTAILTQLDLSDRATPAADEEAETPCMDELLVVDRWDASPEPPQLSPVPSENPDVLLLQDDGEGDDFLSPEA</sequence>
<organism evidence="3 4">
    <name type="scientific">Larimichthys crocea</name>
    <name type="common">Large yellow croaker</name>
    <name type="synonym">Pseudosciaena crocea</name>
    <dbReference type="NCBI Taxonomy" id="215358"/>
    <lineage>
        <taxon>Eukaryota</taxon>
        <taxon>Metazoa</taxon>
        <taxon>Chordata</taxon>
        <taxon>Craniata</taxon>
        <taxon>Vertebrata</taxon>
        <taxon>Euteleostomi</taxon>
        <taxon>Actinopterygii</taxon>
        <taxon>Neopterygii</taxon>
        <taxon>Teleostei</taxon>
        <taxon>Neoteleostei</taxon>
        <taxon>Acanthomorphata</taxon>
        <taxon>Eupercaria</taxon>
        <taxon>Sciaenidae</taxon>
        <taxon>Larimichthys</taxon>
    </lineage>
</organism>
<dbReference type="Proteomes" id="UP000424527">
    <property type="component" value="Unassembled WGS sequence"/>
</dbReference>